<evidence type="ECO:0000256" key="4">
    <source>
        <dbReference type="ARBA" id="ARBA00022723"/>
    </source>
</evidence>
<feature type="binding site" description="axial binding residue" evidence="8">
    <location>
        <position position="460"/>
    </location>
    <ligand>
        <name>heme</name>
        <dbReference type="ChEBI" id="CHEBI:30413"/>
    </ligand>
    <ligandPart>
        <name>Fe</name>
        <dbReference type="ChEBI" id="CHEBI:18248"/>
    </ligandPart>
</feature>
<keyword evidence="4 8" id="KW-0479">Metal-binding</keyword>
<dbReference type="PANTHER" id="PTHR47944:SF19">
    <property type="entry name" value="CYTOCHROME P450 77A4"/>
    <property type="match status" value="1"/>
</dbReference>
<evidence type="ECO:0000256" key="1">
    <source>
        <dbReference type="ARBA" id="ARBA00001971"/>
    </source>
</evidence>
<dbReference type="STRING" id="22663.A0A2I0K590"/>
<dbReference type="GO" id="GO:0005506">
    <property type="term" value="F:iron ion binding"/>
    <property type="evidence" value="ECO:0007669"/>
    <property type="project" value="InterPro"/>
</dbReference>
<name>A0A2I0K590_PUNGR</name>
<comment type="caution">
    <text evidence="10">The sequence shown here is derived from an EMBL/GenBank/DDBJ whole genome shotgun (WGS) entry which is preliminary data.</text>
</comment>
<accession>A0A2I0K590</accession>
<comment type="similarity">
    <text evidence="2 9">Belongs to the cytochrome P450 family.</text>
</comment>
<dbReference type="SUPFAM" id="SSF48264">
    <property type="entry name" value="Cytochrome P450"/>
    <property type="match status" value="1"/>
</dbReference>
<gene>
    <name evidence="10" type="ORF">CRG98_015894</name>
</gene>
<keyword evidence="7 9" id="KW-0503">Monooxygenase</keyword>
<dbReference type="InterPro" id="IPR017972">
    <property type="entry name" value="Cyt_P450_CS"/>
</dbReference>
<evidence type="ECO:0000313" key="11">
    <source>
        <dbReference type="Proteomes" id="UP000233551"/>
    </source>
</evidence>
<evidence type="ECO:0000313" key="10">
    <source>
        <dbReference type="EMBL" id="PKI63704.1"/>
    </source>
</evidence>
<dbReference type="InterPro" id="IPR002401">
    <property type="entry name" value="Cyt_P450_E_grp-I"/>
</dbReference>
<dbReference type="GO" id="GO:0020037">
    <property type="term" value="F:heme binding"/>
    <property type="evidence" value="ECO:0007669"/>
    <property type="project" value="InterPro"/>
</dbReference>
<evidence type="ECO:0000256" key="9">
    <source>
        <dbReference type="RuleBase" id="RU000461"/>
    </source>
</evidence>
<keyword evidence="6 8" id="KW-0408">Iron</keyword>
<dbReference type="PROSITE" id="PS00086">
    <property type="entry name" value="CYTOCHROME_P450"/>
    <property type="match status" value="1"/>
</dbReference>
<dbReference type="InterPro" id="IPR001128">
    <property type="entry name" value="Cyt_P450"/>
</dbReference>
<dbReference type="InterPro" id="IPR036396">
    <property type="entry name" value="Cyt_P450_sf"/>
</dbReference>
<evidence type="ECO:0000256" key="6">
    <source>
        <dbReference type="ARBA" id="ARBA00023004"/>
    </source>
</evidence>
<dbReference type="FunFam" id="1.10.630.10:FF:000012">
    <property type="entry name" value="Cytochrome P450 family protein"/>
    <property type="match status" value="1"/>
</dbReference>
<keyword evidence="3 8" id="KW-0349">Heme</keyword>
<evidence type="ECO:0000256" key="7">
    <source>
        <dbReference type="ARBA" id="ARBA00023033"/>
    </source>
</evidence>
<dbReference type="GO" id="GO:0016705">
    <property type="term" value="F:oxidoreductase activity, acting on paired donors, with incorporation or reduction of molecular oxygen"/>
    <property type="evidence" value="ECO:0007669"/>
    <property type="project" value="InterPro"/>
</dbReference>
<keyword evidence="11" id="KW-1185">Reference proteome</keyword>
<dbReference type="CDD" id="cd11075">
    <property type="entry name" value="CYP77_89"/>
    <property type="match status" value="1"/>
</dbReference>
<evidence type="ECO:0000256" key="8">
    <source>
        <dbReference type="PIRSR" id="PIRSR602401-1"/>
    </source>
</evidence>
<dbReference type="Proteomes" id="UP000233551">
    <property type="component" value="Unassembled WGS sequence"/>
</dbReference>
<dbReference type="PRINTS" id="PR00385">
    <property type="entry name" value="P450"/>
</dbReference>
<dbReference type="PRINTS" id="PR00463">
    <property type="entry name" value="EP450I"/>
</dbReference>
<dbReference type="EMBL" id="PGOL01000872">
    <property type="protein sequence ID" value="PKI63704.1"/>
    <property type="molecule type" value="Genomic_DNA"/>
</dbReference>
<reference evidence="10 11" key="1">
    <citation type="submission" date="2017-11" db="EMBL/GenBank/DDBJ databases">
        <title>De-novo sequencing of pomegranate (Punica granatum L.) genome.</title>
        <authorList>
            <person name="Akparov Z."/>
            <person name="Amiraslanov A."/>
            <person name="Hajiyeva S."/>
            <person name="Abbasov M."/>
            <person name="Kaur K."/>
            <person name="Hamwieh A."/>
            <person name="Solovyev V."/>
            <person name="Salamov A."/>
            <person name="Braich B."/>
            <person name="Kosarev P."/>
            <person name="Mahmoud A."/>
            <person name="Hajiyev E."/>
            <person name="Babayeva S."/>
            <person name="Izzatullayeva V."/>
            <person name="Mammadov A."/>
            <person name="Mammadov A."/>
            <person name="Sharifova S."/>
            <person name="Ojaghi J."/>
            <person name="Eynullazada K."/>
            <person name="Bayramov B."/>
            <person name="Abdulazimova A."/>
            <person name="Shahmuradov I."/>
        </authorList>
    </citation>
    <scope>NUCLEOTIDE SEQUENCE [LARGE SCALE GENOMIC DNA]</scope>
    <source>
        <strain evidence="11">cv. AG2017</strain>
        <tissue evidence="10">Leaf</tissue>
    </source>
</reference>
<evidence type="ECO:0000256" key="3">
    <source>
        <dbReference type="ARBA" id="ARBA00022617"/>
    </source>
</evidence>
<sequence length="516" mass="58402">MDHRLNATTSSSLFSFYHPFFTILALAISGLILLVSQKRKSKRVNLPPGPPGWPVVGNLFQFARSKKPFFVYVDELRAKYGPIFTLRMGTRTMIILSDAKLVHEALIERGQLFASRPRENPTRAIFSCNKFTVNAAIYGPLWRSLRRNMVQNMLSSGRLKEFRAIRDAAMDRFIDRLRAEAKGNDGVVSVLKNARFAVFCILLAMCFGLEMNEETIERMDQMMKTVLITLDPRIDDYLPILSPFFSKDRKRALEVRKEQIDFIVPFIRKRKRAIENPGSDSSATSFSYLDTLFNLKVEGRKSGPTEPELVTLCSEFLNGGTDTTGTAIEWGIAQLIANPHVQSKLYEEIKSTVGDKRVDEKDVENMPYLHATVKELLRKHPPTYFSLTHAVTEPTKLAGYDIPTDVNVEIYLPGIGEDPKLWTNPEKFDPDRYITGNEDADITGVTGVKMLPFGVGRRICPGLGMATVHVHLMLARMVQEFEWSAYPPNSKIDFTGKLEFTVVMKNPLKALIKPRV</sequence>
<comment type="cofactor">
    <cofactor evidence="1 8">
        <name>heme</name>
        <dbReference type="ChEBI" id="CHEBI:30413"/>
    </cofactor>
</comment>
<protein>
    <submittedName>
        <fullName evidence="10">Uncharacterized protein</fullName>
    </submittedName>
</protein>
<keyword evidence="5 9" id="KW-0560">Oxidoreductase</keyword>
<dbReference type="Pfam" id="PF00067">
    <property type="entry name" value="p450"/>
    <property type="match status" value="1"/>
</dbReference>
<dbReference type="PANTHER" id="PTHR47944">
    <property type="entry name" value="CYTOCHROME P450 98A9"/>
    <property type="match status" value="1"/>
</dbReference>
<proteinExistence type="inferred from homology"/>
<dbReference type="OrthoDB" id="1470350at2759"/>
<evidence type="ECO:0000256" key="5">
    <source>
        <dbReference type="ARBA" id="ARBA00023002"/>
    </source>
</evidence>
<dbReference type="GO" id="GO:0004497">
    <property type="term" value="F:monooxygenase activity"/>
    <property type="evidence" value="ECO:0007669"/>
    <property type="project" value="UniProtKB-KW"/>
</dbReference>
<dbReference type="Gene3D" id="1.10.630.10">
    <property type="entry name" value="Cytochrome P450"/>
    <property type="match status" value="1"/>
</dbReference>
<dbReference type="GeneID" id="116188585"/>
<organism evidence="10 11">
    <name type="scientific">Punica granatum</name>
    <name type="common">Pomegranate</name>
    <dbReference type="NCBI Taxonomy" id="22663"/>
    <lineage>
        <taxon>Eukaryota</taxon>
        <taxon>Viridiplantae</taxon>
        <taxon>Streptophyta</taxon>
        <taxon>Embryophyta</taxon>
        <taxon>Tracheophyta</taxon>
        <taxon>Spermatophyta</taxon>
        <taxon>Magnoliopsida</taxon>
        <taxon>eudicotyledons</taxon>
        <taxon>Gunneridae</taxon>
        <taxon>Pentapetalae</taxon>
        <taxon>rosids</taxon>
        <taxon>malvids</taxon>
        <taxon>Myrtales</taxon>
        <taxon>Lythraceae</taxon>
        <taxon>Punica</taxon>
    </lineage>
</organism>
<evidence type="ECO:0000256" key="2">
    <source>
        <dbReference type="ARBA" id="ARBA00010617"/>
    </source>
</evidence>
<dbReference type="AlphaFoldDB" id="A0A2I0K590"/>